<dbReference type="PANTHER" id="PTHR21245">
    <property type="entry name" value="HETEROGENEOUS NUCLEAR RIBONUCLEOPROTEIN"/>
    <property type="match status" value="1"/>
</dbReference>
<dbReference type="CDD" id="cd00590">
    <property type="entry name" value="RRM_SF"/>
    <property type="match status" value="1"/>
</dbReference>
<gene>
    <name evidence="5" type="primary">rnpA</name>
    <name evidence="5" type="ORF">DFA_02842</name>
</gene>
<dbReference type="GeneID" id="14877506"/>
<dbReference type="SUPFAM" id="SSF54928">
    <property type="entry name" value="RNA-binding domain, RBD"/>
    <property type="match status" value="3"/>
</dbReference>
<dbReference type="OMA" id="EPDETIM"/>
<keyword evidence="1 2" id="KW-0694">RNA-binding</keyword>
<feature type="domain" description="RRM" evidence="4">
    <location>
        <begin position="112"/>
        <end position="190"/>
    </location>
</feature>
<feature type="region of interest" description="Disordered" evidence="3">
    <location>
        <begin position="470"/>
        <end position="489"/>
    </location>
</feature>
<dbReference type="Pfam" id="PF00076">
    <property type="entry name" value="RRM_1"/>
    <property type="match status" value="3"/>
</dbReference>
<name>F4PIL9_CACFS</name>
<dbReference type="KEGG" id="dfa:DFA_02842"/>
<protein>
    <submittedName>
        <fullName evidence="5">RNA-binding region RNP-1 domain-containing protein</fullName>
    </submittedName>
</protein>
<dbReference type="Gene3D" id="3.30.70.330">
    <property type="match status" value="3"/>
</dbReference>
<dbReference type="EMBL" id="GL883006">
    <property type="protein sequence ID" value="EGG24599.1"/>
    <property type="molecule type" value="Genomic_DNA"/>
</dbReference>
<feature type="compositionally biased region" description="Low complexity" evidence="3">
    <location>
        <begin position="57"/>
        <end position="108"/>
    </location>
</feature>
<sequence length="497" mass="55670">MDSLLQDTSLFINEEDSLSNVPDSDNNIRSSLVFQQPPTTNDVAASKKHLKVKLDPTTTTTSTSTTGSTMSTETPQLTPQLTPLMSSSSTFSTDPNSNNSICNNNNNSSAENEVFVGGIARNTTEEELQDLFSTIGNVKQVRIMKDRSNGENKGYGFVSFANKSNCKEAVVQFNNKEFKGKNLRVKFSENKRKIFIGNLPKELKKDQLLLILADHSDGITNVDFLTDPDNSSRNRGFAFIEYTDYYQAEKARKEFSQPNFKIGNCNVTVNWADPIQEPDETIMNQVRVLYIRNLPDSKSEEQVRKLFEEYGVIEKVIIPNNLPGQQRRDFGFVHFANRDEAEATLARHHDTPITYQGRPLSLSFAKPIDKKQRAELRVRRLQRTVSRHHTTGQQAHHLMSLPHLVPTLPQGMNISIPSNAFSFLQLPTNSTSNPNSTTNPASNKSAAASYYSALANMGGLYIDPYTGQPTHLTNPHHHNHHGGQSSNLGYLARYKPY</sequence>
<dbReference type="RefSeq" id="XP_004362450.1">
    <property type="nucleotide sequence ID" value="XM_004362393.1"/>
</dbReference>
<dbReference type="InterPro" id="IPR000504">
    <property type="entry name" value="RRM_dom"/>
</dbReference>
<evidence type="ECO:0000313" key="6">
    <source>
        <dbReference type="Proteomes" id="UP000007797"/>
    </source>
</evidence>
<dbReference type="PROSITE" id="PS50102">
    <property type="entry name" value="RRM"/>
    <property type="match status" value="3"/>
</dbReference>
<dbReference type="SMART" id="SM00360">
    <property type="entry name" value="RRM"/>
    <property type="match status" value="3"/>
</dbReference>
<dbReference type="GO" id="GO:0003723">
    <property type="term" value="F:RNA binding"/>
    <property type="evidence" value="ECO:0007669"/>
    <property type="project" value="UniProtKB-UniRule"/>
</dbReference>
<organism evidence="5 6">
    <name type="scientific">Cavenderia fasciculata</name>
    <name type="common">Slime mold</name>
    <name type="synonym">Dictyostelium fasciculatum</name>
    <dbReference type="NCBI Taxonomy" id="261658"/>
    <lineage>
        <taxon>Eukaryota</taxon>
        <taxon>Amoebozoa</taxon>
        <taxon>Evosea</taxon>
        <taxon>Eumycetozoa</taxon>
        <taxon>Dictyostelia</taxon>
        <taxon>Acytosteliales</taxon>
        <taxon>Cavenderiaceae</taxon>
        <taxon>Cavenderia</taxon>
    </lineage>
</organism>
<keyword evidence="6" id="KW-1185">Reference proteome</keyword>
<feature type="region of interest" description="Disordered" evidence="3">
    <location>
        <begin position="53"/>
        <end position="108"/>
    </location>
</feature>
<feature type="domain" description="RRM" evidence="4">
    <location>
        <begin position="287"/>
        <end position="367"/>
    </location>
</feature>
<evidence type="ECO:0000313" key="5">
    <source>
        <dbReference type="EMBL" id="EGG24599.1"/>
    </source>
</evidence>
<reference evidence="6" key="1">
    <citation type="journal article" date="2011" name="Genome Res.">
        <title>Phylogeny-wide analysis of social amoeba genomes highlights ancient origins for complex intercellular communication.</title>
        <authorList>
            <person name="Heidel A.J."/>
            <person name="Lawal H.M."/>
            <person name="Felder M."/>
            <person name="Schilde C."/>
            <person name="Helps N.R."/>
            <person name="Tunggal B."/>
            <person name="Rivero F."/>
            <person name="John U."/>
            <person name="Schleicher M."/>
            <person name="Eichinger L."/>
            <person name="Platzer M."/>
            <person name="Noegel A.A."/>
            <person name="Schaap P."/>
            <person name="Gloeckner G."/>
        </authorList>
    </citation>
    <scope>NUCLEOTIDE SEQUENCE [LARGE SCALE GENOMIC DNA]</scope>
    <source>
        <strain evidence="6">SH3</strain>
    </source>
</reference>
<evidence type="ECO:0000256" key="1">
    <source>
        <dbReference type="ARBA" id="ARBA00022884"/>
    </source>
</evidence>
<accession>F4PIL9</accession>
<evidence type="ECO:0000256" key="3">
    <source>
        <dbReference type="SAM" id="MobiDB-lite"/>
    </source>
</evidence>
<dbReference type="AlphaFoldDB" id="F4PIL9"/>
<evidence type="ECO:0000256" key="2">
    <source>
        <dbReference type="PROSITE-ProRule" id="PRU00176"/>
    </source>
</evidence>
<dbReference type="Proteomes" id="UP000007797">
    <property type="component" value="Unassembled WGS sequence"/>
</dbReference>
<dbReference type="InterPro" id="IPR012677">
    <property type="entry name" value="Nucleotide-bd_a/b_plait_sf"/>
</dbReference>
<dbReference type="OrthoDB" id="3800936at2759"/>
<feature type="domain" description="RRM" evidence="4">
    <location>
        <begin position="192"/>
        <end position="274"/>
    </location>
</feature>
<evidence type="ECO:0000259" key="4">
    <source>
        <dbReference type="PROSITE" id="PS50102"/>
    </source>
</evidence>
<dbReference type="STRING" id="1054147.F4PIL9"/>
<dbReference type="InterPro" id="IPR035979">
    <property type="entry name" value="RBD_domain_sf"/>
</dbReference>
<proteinExistence type="predicted"/>